<dbReference type="Pfam" id="PF13358">
    <property type="entry name" value="DDE_3"/>
    <property type="match status" value="1"/>
</dbReference>
<evidence type="ECO:0000256" key="1">
    <source>
        <dbReference type="SAM" id="MobiDB-lite"/>
    </source>
</evidence>
<evidence type="ECO:0000259" key="2">
    <source>
        <dbReference type="Pfam" id="PF13358"/>
    </source>
</evidence>
<proteinExistence type="predicted"/>
<dbReference type="InterPro" id="IPR038717">
    <property type="entry name" value="Tc1-like_DDE_dom"/>
</dbReference>
<name>A0A6P7HAG1_DIAVI</name>
<evidence type="ECO:0000313" key="3">
    <source>
        <dbReference type="RefSeq" id="XP_028154663.1"/>
    </source>
</evidence>
<reference evidence="3" key="1">
    <citation type="submission" date="2025-08" db="UniProtKB">
        <authorList>
            <consortium name="RefSeq"/>
        </authorList>
    </citation>
    <scope>IDENTIFICATION</scope>
    <source>
        <tissue evidence="3">Whole insect</tissue>
    </source>
</reference>
<sequence length="282" mass="32382">MPIVYVDETYLHNGHTSSKNWTDESTKGLFSNISKGQRLIIVHAGGDMGFIKNGLLIFKSGSKSGDYHSEMNSDNYGKWLQEHLLPNLPVNSVLVFDNAPYHSIQLERAPTSNSNKNQMIEWLMQKNISFTPSALKPELYGIIKYHKPHHVKYKFDEILRAHGHIPLRLPPYHPDLNPIELMWATVKNNVRQKNVTFKLADVQKLVEEEFSNIDANEWRKRCNHVIKKEDVYIDSEIVADNAMQIAPIIINLDSDSSSTEFSSSEDEDEENCFQLGTTFQHR</sequence>
<dbReference type="GO" id="GO:0003676">
    <property type="term" value="F:nucleic acid binding"/>
    <property type="evidence" value="ECO:0007669"/>
    <property type="project" value="InterPro"/>
</dbReference>
<feature type="non-terminal residue" evidence="3">
    <location>
        <position position="282"/>
    </location>
</feature>
<dbReference type="InParanoid" id="A0A6P7HAG1"/>
<dbReference type="Gene3D" id="3.30.420.10">
    <property type="entry name" value="Ribonuclease H-like superfamily/Ribonuclease H"/>
    <property type="match status" value="1"/>
</dbReference>
<accession>A0A6P7HAG1</accession>
<dbReference type="InterPro" id="IPR036397">
    <property type="entry name" value="RNaseH_sf"/>
</dbReference>
<feature type="region of interest" description="Disordered" evidence="1">
    <location>
        <begin position="255"/>
        <end position="282"/>
    </location>
</feature>
<gene>
    <name evidence="3" type="primary">LOC114348261</name>
</gene>
<feature type="domain" description="Tc1-like transposase DDE" evidence="2">
    <location>
        <begin position="68"/>
        <end position="193"/>
    </location>
</feature>
<dbReference type="AlphaFoldDB" id="A0A6P7HAG1"/>
<dbReference type="PANTHER" id="PTHR33939">
    <property type="entry name" value="PROTEIN CBG22215"/>
    <property type="match status" value="1"/>
</dbReference>
<dbReference type="RefSeq" id="XP_028154663.1">
    <property type="nucleotide sequence ID" value="XM_028298862.1"/>
</dbReference>
<protein>
    <submittedName>
        <fullName evidence="3">Uncharacterized protein LOC114348261</fullName>
    </submittedName>
</protein>
<dbReference type="PANTHER" id="PTHR33939:SF1">
    <property type="entry name" value="DUF4371 DOMAIN-CONTAINING PROTEIN"/>
    <property type="match status" value="1"/>
</dbReference>
<organism evidence="3">
    <name type="scientific">Diabrotica virgifera virgifera</name>
    <name type="common">western corn rootworm</name>
    <dbReference type="NCBI Taxonomy" id="50390"/>
    <lineage>
        <taxon>Eukaryota</taxon>
        <taxon>Metazoa</taxon>
        <taxon>Ecdysozoa</taxon>
        <taxon>Arthropoda</taxon>
        <taxon>Hexapoda</taxon>
        <taxon>Insecta</taxon>
        <taxon>Pterygota</taxon>
        <taxon>Neoptera</taxon>
        <taxon>Endopterygota</taxon>
        <taxon>Coleoptera</taxon>
        <taxon>Polyphaga</taxon>
        <taxon>Cucujiformia</taxon>
        <taxon>Chrysomeloidea</taxon>
        <taxon>Chrysomelidae</taxon>
        <taxon>Galerucinae</taxon>
        <taxon>Diabroticina</taxon>
        <taxon>Diabroticites</taxon>
        <taxon>Diabrotica</taxon>
    </lineage>
</organism>